<dbReference type="GO" id="GO:0007032">
    <property type="term" value="P:endosome organization"/>
    <property type="evidence" value="ECO:0007669"/>
    <property type="project" value="TreeGrafter"/>
</dbReference>
<comment type="subcellular location">
    <subcellularLocation>
        <location evidence="1">Cytoplasm</location>
    </subcellularLocation>
</comment>
<dbReference type="PROSITE" id="PS51745">
    <property type="entry name" value="PB1"/>
    <property type="match status" value="1"/>
</dbReference>
<sequence>MSLTVKVFLEHANGSNEIRRFPLNTAAGGDVFTAAKDKIKQLYPTLTHGNFTLYWQDPDGDRVAFSTTEEMKDAMACASDGVLRVYIPGRLIRLGAKPSQGQRTEGEGPIHVGVTCDGCEGPVIGIRYKCCICPDYDLCQACEAKGLHTEHDMFKIMQPRMAGPGAAGASATAGAEAQPGTNPEDRDKERAQYEEYLNEVGADIAAFLDPFGIDVTYDVHHGNGTHQRGNCHRTWGRGGGCQAWENMQRRSKQGGAPGDNKEAGAKVGGEAMETDAGNVPQKDKNSTEDVNKTGNGSDNGSDDWTYVKEDETDFKFVASAPIPMPGPSAIPMPGPNAAPQSADPRIQQSLDQMLSMGFSDTDGWLTALLAEFSGDIGSTLDAIKAKATQQLESLRDHTK</sequence>
<keyword evidence="4 7" id="KW-0863">Zinc-finger</keyword>
<dbReference type="InterPro" id="IPR033741">
    <property type="entry name" value="SQSTM_UBA"/>
</dbReference>
<dbReference type="InterPro" id="IPR052260">
    <property type="entry name" value="Autophagy_Rcpt_SigReg"/>
</dbReference>
<feature type="domain" description="PB1" evidence="10">
    <location>
        <begin position="2"/>
        <end position="90"/>
    </location>
</feature>
<dbReference type="PROSITE" id="PS01357">
    <property type="entry name" value="ZF_ZZ_1"/>
    <property type="match status" value="1"/>
</dbReference>
<dbReference type="SUPFAM" id="SSF57850">
    <property type="entry name" value="RING/U-box"/>
    <property type="match status" value="1"/>
</dbReference>
<dbReference type="Gene3D" id="3.30.60.90">
    <property type="match status" value="1"/>
</dbReference>
<dbReference type="SUPFAM" id="SSF46934">
    <property type="entry name" value="UBA-like"/>
    <property type="match status" value="1"/>
</dbReference>
<dbReference type="OrthoDB" id="441278at2759"/>
<accession>A0A8S4A6H7</accession>
<dbReference type="Pfam" id="PF16577">
    <property type="entry name" value="UBA_5"/>
    <property type="match status" value="1"/>
</dbReference>
<dbReference type="GO" id="GO:0008270">
    <property type="term" value="F:zinc ion binding"/>
    <property type="evidence" value="ECO:0007669"/>
    <property type="project" value="UniProtKB-KW"/>
</dbReference>
<evidence type="ECO:0000256" key="4">
    <source>
        <dbReference type="ARBA" id="ARBA00022771"/>
    </source>
</evidence>
<dbReference type="FunFam" id="3.10.20.90:FF:000320">
    <property type="entry name" value="Predicted protein"/>
    <property type="match status" value="1"/>
</dbReference>
<evidence type="ECO:0000256" key="2">
    <source>
        <dbReference type="ARBA" id="ARBA00022490"/>
    </source>
</evidence>
<dbReference type="GO" id="GO:0005080">
    <property type="term" value="F:protein kinase C binding"/>
    <property type="evidence" value="ECO:0007669"/>
    <property type="project" value="TreeGrafter"/>
</dbReference>
<protein>
    <recommendedName>
        <fullName evidence="13">Sequestosome-1</fullName>
    </recommendedName>
</protein>
<keyword evidence="3" id="KW-0479">Metal-binding</keyword>
<dbReference type="CDD" id="cd02340">
    <property type="entry name" value="ZZ_NBR1_like"/>
    <property type="match status" value="1"/>
</dbReference>
<dbReference type="GO" id="GO:0016235">
    <property type="term" value="C:aggresome"/>
    <property type="evidence" value="ECO:0007669"/>
    <property type="project" value="TreeGrafter"/>
</dbReference>
<dbReference type="PROSITE" id="PS50135">
    <property type="entry name" value="ZF_ZZ_2"/>
    <property type="match status" value="1"/>
</dbReference>
<reference evidence="11" key="1">
    <citation type="submission" date="2021-04" db="EMBL/GenBank/DDBJ databases">
        <authorList>
            <consortium name="Molecular Ecology Group"/>
        </authorList>
    </citation>
    <scope>NUCLEOTIDE SEQUENCE</scope>
</reference>
<evidence type="ECO:0000313" key="11">
    <source>
        <dbReference type="EMBL" id="CAG5134616.1"/>
    </source>
</evidence>
<dbReference type="GO" id="GO:0070530">
    <property type="term" value="F:K63-linked polyubiquitin modification-dependent protein binding"/>
    <property type="evidence" value="ECO:0007669"/>
    <property type="project" value="TreeGrafter"/>
</dbReference>
<dbReference type="PANTHER" id="PTHR15090">
    <property type="entry name" value="SEQUESTOSOME 1-RELATED"/>
    <property type="match status" value="1"/>
</dbReference>
<feature type="region of interest" description="Disordered" evidence="8">
    <location>
        <begin position="161"/>
        <end position="187"/>
    </location>
</feature>
<dbReference type="EMBL" id="CAJHNH020007401">
    <property type="protein sequence ID" value="CAG5134616.1"/>
    <property type="molecule type" value="Genomic_DNA"/>
</dbReference>
<keyword evidence="6" id="KW-0539">Nucleus</keyword>
<feature type="compositionally biased region" description="Low complexity" evidence="8">
    <location>
        <begin position="162"/>
        <end position="177"/>
    </location>
</feature>
<dbReference type="FunFam" id="3.30.60.90:FF:000016">
    <property type="entry name" value="Refractory to sigma P"/>
    <property type="match status" value="1"/>
</dbReference>
<evidence type="ECO:0000313" key="12">
    <source>
        <dbReference type="Proteomes" id="UP000678393"/>
    </source>
</evidence>
<evidence type="ECO:0000256" key="3">
    <source>
        <dbReference type="ARBA" id="ARBA00022723"/>
    </source>
</evidence>
<keyword evidence="2" id="KW-0963">Cytoplasm</keyword>
<feature type="domain" description="ZZ-type" evidence="9">
    <location>
        <begin position="111"/>
        <end position="161"/>
    </location>
</feature>
<evidence type="ECO:0000256" key="5">
    <source>
        <dbReference type="ARBA" id="ARBA00022833"/>
    </source>
</evidence>
<proteinExistence type="predicted"/>
<dbReference type="PANTHER" id="PTHR15090:SF0">
    <property type="entry name" value="SEQUESTOSOME-1"/>
    <property type="match status" value="1"/>
</dbReference>
<dbReference type="SUPFAM" id="SSF54277">
    <property type="entry name" value="CAD &amp; PB1 domains"/>
    <property type="match status" value="1"/>
</dbReference>
<gene>
    <name evidence="11" type="ORF">CUNI_LOCUS20174</name>
</gene>
<evidence type="ECO:0000256" key="7">
    <source>
        <dbReference type="PROSITE-ProRule" id="PRU00228"/>
    </source>
</evidence>
<dbReference type="InterPro" id="IPR053793">
    <property type="entry name" value="PB1-like"/>
</dbReference>
<dbReference type="InterPro" id="IPR009060">
    <property type="entry name" value="UBA-like_sf"/>
</dbReference>
<evidence type="ECO:0008006" key="13">
    <source>
        <dbReference type="Google" id="ProtNLM"/>
    </source>
</evidence>
<dbReference type="GO" id="GO:0044753">
    <property type="term" value="C:amphisome"/>
    <property type="evidence" value="ECO:0007669"/>
    <property type="project" value="TreeGrafter"/>
</dbReference>
<evidence type="ECO:0000256" key="1">
    <source>
        <dbReference type="ARBA" id="ARBA00004496"/>
    </source>
</evidence>
<dbReference type="GO" id="GO:0035973">
    <property type="term" value="P:aggrephagy"/>
    <property type="evidence" value="ECO:0007669"/>
    <property type="project" value="TreeGrafter"/>
</dbReference>
<dbReference type="Gene3D" id="1.10.8.10">
    <property type="entry name" value="DNA helicase RuvA subunit, C-terminal domain"/>
    <property type="match status" value="1"/>
</dbReference>
<keyword evidence="12" id="KW-1185">Reference proteome</keyword>
<dbReference type="Proteomes" id="UP000678393">
    <property type="component" value="Unassembled WGS sequence"/>
</dbReference>
<keyword evidence="5" id="KW-0862">Zinc</keyword>
<dbReference type="AlphaFoldDB" id="A0A8S4A6H7"/>
<dbReference type="Gene3D" id="3.10.20.90">
    <property type="entry name" value="Phosphatidylinositol 3-kinase Catalytic Subunit, Chain A, domain 1"/>
    <property type="match status" value="1"/>
</dbReference>
<dbReference type="SMART" id="SM00291">
    <property type="entry name" value="ZnF_ZZ"/>
    <property type="match status" value="1"/>
</dbReference>
<evidence type="ECO:0000259" key="10">
    <source>
        <dbReference type="PROSITE" id="PS51745"/>
    </source>
</evidence>
<evidence type="ECO:0000256" key="8">
    <source>
        <dbReference type="SAM" id="MobiDB-lite"/>
    </source>
</evidence>
<organism evidence="11 12">
    <name type="scientific">Candidula unifasciata</name>
    <dbReference type="NCBI Taxonomy" id="100452"/>
    <lineage>
        <taxon>Eukaryota</taxon>
        <taxon>Metazoa</taxon>
        <taxon>Spiralia</taxon>
        <taxon>Lophotrochozoa</taxon>
        <taxon>Mollusca</taxon>
        <taxon>Gastropoda</taxon>
        <taxon>Heterobranchia</taxon>
        <taxon>Euthyneura</taxon>
        <taxon>Panpulmonata</taxon>
        <taxon>Eupulmonata</taxon>
        <taxon>Stylommatophora</taxon>
        <taxon>Helicina</taxon>
        <taxon>Helicoidea</taxon>
        <taxon>Geomitridae</taxon>
        <taxon>Candidula</taxon>
    </lineage>
</organism>
<feature type="compositionally biased region" description="Basic and acidic residues" evidence="8">
    <location>
        <begin position="281"/>
        <end position="291"/>
    </location>
</feature>
<dbReference type="InterPro" id="IPR000433">
    <property type="entry name" value="Znf_ZZ"/>
</dbReference>
<evidence type="ECO:0000256" key="6">
    <source>
        <dbReference type="ARBA" id="ARBA00023242"/>
    </source>
</evidence>
<evidence type="ECO:0000259" key="9">
    <source>
        <dbReference type="PROSITE" id="PS50135"/>
    </source>
</evidence>
<dbReference type="Pfam" id="PF00569">
    <property type="entry name" value="ZZ"/>
    <property type="match status" value="1"/>
</dbReference>
<dbReference type="InterPro" id="IPR043145">
    <property type="entry name" value="Znf_ZZ_sf"/>
</dbReference>
<feature type="region of interest" description="Disordered" evidence="8">
    <location>
        <begin position="248"/>
        <end position="303"/>
    </location>
</feature>
<dbReference type="GO" id="GO:0000423">
    <property type="term" value="P:mitophagy"/>
    <property type="evidence" value="ECO:0007669"/>
    <property type="project" value="TreeGrafter"/>
</dbReference>
<name>A0A8S4A6H7_9EUPU</name>
<comment type="caution">
    <text evidence="11">The sequence shown here is derived from an EMBL/GenBank/DDBJ whole genome shotgun (WGS) entry which is preliminary data.</text>
</comment>